<dbReference type="Pfam" id="PF02679">
    <property type="entry name" value="ComA"/>
    <property type="match status" value="1"/>
</dbReference>
<comment type="similarity">
    <text evidence="1">Belongs to the phosphosulfolactate synthase family.</text>
</comment>
<comment type="caution">
    <text evidence="2">The sequence shown here is derived from an EMBL/GenBank/DDBJ whole genome shotgun (WGS) entry which is preliminary data.</text>
</comment>
<evidence type="ECO:0000313" key="2">
    <source>
        <dbReference type="EMBL" id="MFC6904861.1"/>
    </source>
</evidence>
<dbReference type="EC" id="4.4.1.19" evidence="2"/>
<dbReference type="InterPro" id="IPR036112">
    <property type="entry name" value="ComA_synth_sf"/>
</dbReference>
<name>A0ABD5V4X0_9EURY</name>
<evidence type="ECO:0000256" key="1">
    <source>
        <dbReference type="ARBA" id="ARBA00010424"/>
    </source>
</evidence>
<dbReference type="InterPro" id="IPR003830">
    <property type="entry name" value="ComA_synth"/>
</dbReference>
<dbReference type="Gene3D" id="3.20.20.70">
    <property type="entry name" value="Aldolase class I"/>
    <property type="match status" value="1"/>
</dbReference>
<protein>
    <submittedName>
        <fullName evidence="2">Phosphosulfolactate synthase</fullName>
        <ecNumber evidence="2">4.4.1.19</ecNumber>
    </submittedName>
</protein>
<dbReference type="PANTHER" id="PTHR48413:SF1">
    <property type="entry name" value="PROTEIN HEAT-STRESS-ASSOCIATED 32"/>
    <property type="match status" value="1"/>
</dbReference>
<dbReference type="EMBL" id="JBHSXQ010000002">
    <property type="protein sequence ID" value="MFC6904861.1"/>
    <property type="molecule type" value="Genomic_DNA"/>
</dbReference>
<accession>A0ABD5V4X0</accession>
<evidence type="ECO:0000313" key="3">
    <source>
        <dbReference type="Proteomes" id="UP001596312"/>
    </source>
</evidence>
<keyword evidence="2" id="KW-0456">Lyase</keyword>
<dbReference type="SUPFAM" id="SSF102110">
    <property type="entry name" value="(2r)-phospho-3-sulfolactate synthase ComA"/>
    <property type="match status" value="1"/>
</dbReference>
<gene>
    <name evidence="2" type="ORF">ACFQGH_06565</name>
</gene>
<dbReference type="RefSeq" id="WP_340603376.1">
    <property type="nucleotide sequence ID" value="NZ_JBBMXV010000002.1"/>
</dbReference>
<proteinExistence type="inferred from homology"/>
<sequence length="271" mass="30262">MLDFLDTPDRSAKPREEGITHALDDGVGVDEVRDRLEVCEEFVDIVKLGWGTGYVADRLEEKIALYQRRDIPVYFGGTLFEVTIRQGRFDAMVEELSELGVEHVEVSTGVIDLEHEEKCGYVDRLSEEFTVLSEVGRKDADEELTLEEWGGRAEREREAGAWKVIMEGRAGGDTGVYGDDGDVKAGLIEHTAERLGADSIVFEAPQTEQQAWFVERFGPEVNLGNVRLDDVIPLETLRRGLRGDTVETFHPETGVDRTEATTELAGIETDD</sequence>
<dbReference type="GO" id="GO:0043817">
    <property type="term" value="F:phosphosulfolactate synthase activity"/>
    <property type="evidence" value="ECO:0007669"/>
    <property type="project" value="UniProtKB-EC"/>
</dbReference>
<reference evidence="2 3" key="1">
    <citation type="journal article" date="2019" name="Int. J. Syst. Evol. Microbiol.">
        <title>The Global Catalogue of Microorganisms (GCM) 10K type strain sequencing project: providing services to taxonomists for standard genome sequencing and annotation.</title>
        <authorList>
            <consortium name="The Broad Institute Genomics Platform"/>
            <consortium name="The Broad Institute Genome Sequencing Center for Infectious Disease"/>
            <person name="Wu L."/>
            <person name="Ma J."/>
        </authorList>
    </citation>
    <scope>NUCLEOTIDE SEQUENCE [LARGE SCALE GENOMIC DNA]</scope>
    <source>
        <strain evidence="2 3">CGMCC 1.3240</strain>
    </source>
</reference>
<dbReference type="Proteomes" id="UP001596312">
    <property type="component" value="Unassembled WGS sequence"/>
</dbReference>
<dbReference type="InterPro" id="IPR013785">
    <property type="entry name" value="Aldolase_TIM"/>
</dbReference>
<organism evidence="2 3">
    <name type="scientific">Halalkalicoccus tibetensis</name>
    <dbReference type="NCBI Taxonomy" id="175632"/>
    <lineage>
        <taxon>Archaea</taxon>
        <taxon>Methanobacteriati</taxon>
        <taxon>Methanobacteriota</taxon>
        <taxon>Stenosarchaea group</taxon>
        <taxon>Halobacteria</taxon>
        <taxon>Halobacteriales</taxon>
        <taxon>Halococcaceae</taxon>
        <taxon>Halalkalicoccus</taxon>
    </lineage>
</organism>
<dbReference type="PANTHER" id="PTHR48413">
    <property type="match status" value="1"/>
</dbReference>
<dbReference type="AlphaFoldDB" id="A0ABD5V4X0"/>
<keyword evidence="3" id="KW-1185">Reference proteome</keyword>